<dbReference type="EMBL" id="CM029052">
    <property type="protein sequence ID" value="KAG2556325.1"/>
    <property type="molecule type" value="Genomic_DNA"/>
</dbReference>
<evidence type="ECO:0000256" key="2">
    <source>
        <dbReference type="SAM" id="MobiDB-lite"/>
    </source>
</evidence>
<evidence type="ECO:0000259" key="3">
    <source>
        <dbReference type="PROSITE" id="PS50172"/>
    </source>
</evidence>
<feature type="domain" description="BRCT" evidence="3">
    <location>
        <begin position="433"/>
        <end position="525"/>
    </location>
</feature>
<feature type="region of interest" description="Disordered" evidence="2">
    <location>
        <begin position="1"/>
        <end position="77"/>
    </location>
</feature>
<dbReference type="GO" id="GO:0033314">
    <property type="term" value="P:mitotic DNA replication checkpoint signaling"/>
    <property type="evidence" value="ECO:0007669"/>
    <property type="project" value="TreeGrafter"/>
</dbReference>
<dbReference type="PANTHER" id="PTHR13561:SF20">
    <property type="entry name" value="DNA TOPOISOMERASE 2-BINDING PROTEIN 1"/>
    <property type="match status" value="1"/>
</dbReference>
<dbReference type="InterPro" id="IPR059215">
    <property type="entry name" value="BRCT2_TopBP1-like"/>
</dbReference>
<feature type="domain" description="BRCT" evidence="3">
    <location>
        <begin position="629"/>
        <end position="717"/>
    </location>
</feature>
<dbReference type="Gene3D" id="3.40.50.10190">
    <property type="entry name" value="BRCT domain"/>
    <property type="match status" value="6"/>
</dbReference>
<dbReference type="CDD" id="cd00027">
    <property type="entry name" value="BRCT"/>
    <property type="match status" value="2"/>
</dbReference>
<dbReference type="SMART" id="SM00292">
    <property type="entry name" value="BRCT"/>
    <property type="match status" value="5"/>
</dbReference>
<feature type="region of interest" description="Disordered" evidence="2">
    <location>
        <begin position="566"/>
        <end position="606"/>
    </location>
</feature>
<name>A0A8T0P6A8_PANVG</name>
<dbReference type="AlphaFoldDB" id="A0A8T0P6A8"/>
<dbReference type="PROSITE" id="PS50172">
    <property type="entry name" value="BRCT"/>
    <property type="match status" value="6"/>
</dbReference>
<feature type="compositionally biased region" description="Polar residues" evidence="2">
    <location>
        <begin position="590"/>
        <end position="606"/>
    </location>
</feature>
<feature type="domain" description="BRCT" evidence="3">
    <location>
        <begin position="261"/>
        <end position="345"/>
    </location>
</feature>
<dbReference type="SUPFAM" id="SSF52113">
    <property type="entry name" value="BRCT domain"/>
    <property type="match status" value="5"/>
</dbReference>
<dbReference type="Pfam" id="PF12738">
    <property type="entry name" value="PTCB-BRCT"/>
    <property type="match status" value="3"/>
</dbReference>
<dbReference type="GO" id="GO:0006270">
    <property type="term" value="P:DNA replication initiation"/>
    <property type="evidence" value="ECO:0007669"/>
    <property type="project" value="TreeGrafter"/>
</dbReference>
<proteinExistence type="predicted"/>
<feature type="domain" description="BRCT" evidence="3">
    <location>
        <begin position="175"/>
        <end position="258"/>
    </location>
</feature>
<dbReference type="Proteomes" id="UP000823388">
    <property type="component" value="Chromosome 8N"/>
</dbReference>
<dbReference type="FunFam" id="3.40.50.10190:FF:000057">
    <property type="entry name" value="Transcription coactivator"/>
    <property type="match status" value="1"/>
</dbReference>
<dbReference type="InterPro" id="IPR036420">
    <property type="entry name" value="BRCT_dom_sf"/>
</dbReference>
<feature type="compositionally biased region" description="Low complexity" evidence="2">
    <location>
        <begin position="60"/>
        <end position="77"/>
    </location>
</feature>
<accession>A0A8T0P6A8</accession>
<feature type="domain" description="BRCT" evidence="3">
    <location>
        <begin position="77"/>
        <end position="171"/>
    </location>
</feature>
<dbReference type="InterPro" id="IPR001357">
    <property type="entry name" value="BRCT_dom"/>
</dbReference>
<feature type="compositionally biased region" description="Basic and acidic residues" evidence="2">
    <location>
        <begin position="566"/>
        <end position="589"/>
    </location>
</feature>
<feature type="domain" description="BRCT" evidence="3">
    <location>
        <begin position="730"/>
        <end position="815"/>
    </location>
</feature>
<protein>
    <recommendedName>
        <fullName evidence="3">BRCT domain-containing protein</fullName>
    </recommendedName>
</protein>
<reference evidence="4" key="1">
    <citation type="submission" date="2020-05" db="EMBL/GenBank/DDBJ databases">
        <title>WGS assembly of Panicum virgatum.</title>
        <authorList>
            <person name="Lovell J.T."/>
            <person name="Jenkins J."/>
            <person name="Shu S."/>
            <person name="Juenger T.E."/>
            <person name="Schmutz J."/>
        </authorList>
    </citation>
    <scope>NUCLEOTIDE SEQUENCE</scope>
    <source>
        <strain evidence="4">AP13</strain>
    </source>
</reference>
<evidence type="ECO:0000313" key="5">
    <source>
        <dbReference type="Proteomes" id="UP000823388"/>
    </source>
</evidence>
<feature type="region of interest" description="Disordered" evidence="2">
    <location>
        <begin position="958"/>
        <end position="990"/>
    </location>
</feature>
<dbReference type="GO" id="GO:0007095">
    <property type="term" value="P:mitotic G2 DNA damage checkpoint signaling"/>
    <property type="evidence" value="ECO:0007669"/>
    <property type="project" value="TreeGrafter"/>
</dbReference>
<evidence type="ECO:0000256" key="1">
    <source>
        <dbReference type="ARBA" id="ARBA00022737"/>
    </source>
</evidence>
<dbReference type="FunFam" id="3.40.50.10190:FF:000070">
    <property type="entry name" value="Transcription coactivator"/>
    <property type="match status" value="1"/>
</dbReference>
<gene>
    <name evidence="4" type="ORF">PVAP13_8NG071100</name>
</gene>
<comment type="caution">
    <text evidence="4">The sequence shown here is derived from an EMBL/GenBank/DDBJ whole genome shotgun (WGS) entry which is preliminary data.</text>
</comment>
<organism evidence="4 5">
    <name type="scientific">Panicum virgatum</name>
    <name type="common">Blackwell switchgrass</name>
    <dbReference type="NCBI Taxonomy" id="38727"/>
    <lineage>
        <taxon>Eukaryota</taxon>
        <taxon>Viridiplantae</taxon>
        <taxon>Streptophyta</taxon>
        <taxon>Embryophyta</taxon>
        <taxon>Tracheophyta</taxon>
        <taxon>Spermatophyta</taxon>
        <taxon>Magnoliopsida</taxon>
        <taxon>Liliopsida</taxon>
        <taxon>Poales</taxon>
        <taxon>Poaceae</taxon>
        <taxon>PACMAD clade</taxon>
        <taxon>Panicoideae</taxon>
        <taxon>Panicodae</taxon>
        <taxon>Paniceae</taxon>
        <taxon>Panicinae</taxon>
        <taxon>Panicum</taxon>
        <taxon>Panicum sect. Hiantes</taxon>
    </lineage>
</organism>
<dbReference type="FunFam" id="3.40.50.10190:FF:000010">
    <property type="entry name" value="DNA topoisomerase II binding protein 1"/>
    <property type="match status" value="1"/>
</dbReference>
<dbReference type="CDD" id="cd17731">
    <property type="entry name" value="BRCT_TopBP1_rpt2_like"/>
    <property type="match status" value="1"/>
</dbReference>
<evidence type="ECO:0000313" key="4">
    <source>
        <dbReference type="EMBL" id="KAG2556325.1"/>
    </source>
</evidence>
<dbReference type="FunFam" id="3.40.50.10190:FF:000061">
    <property type="entry name" value="Transcription coactivator"/>
    <property type="match status" value="1"/>
</dbReference>
<keyword evidence="5" id="KW-1185">Reference proteome</keyword>
<feature type="compositionally biased region" description="Basic residues" evidence="2">
    <location>
        <begin position="50"/>
        <end position="59"/>
    </location>
</feature>
<keyword evidence="1" id="KW-0677">Repeat</keyword>
<dbReference type="FunFam" id="3.40.50.10190:FF:000052">
    <property type="entry name" value="Transcription coactivator"/>
    <property type="match status" value="1"/>
</dbReference>
<sequence>MRKVYPRGHATTPALQAKLPRSRRFVSSPRENSEKNPLPRQFPPPTLPPRCRRRVRPRHSPMTPSYSSGPAGPSGGRRAATFAGASVFLSRNLVAPEVFDAVHDALRLNGAEVLLCADPSRTGPLEFHVISSSSHERFADLRTKGCNLLGPQCILSCAKERRFLPKQSYTCCLAMDGVKILCSGFEKAEKAKIEELVTAMGGILQSKSSMDVNFVIVKDVMAAKYKYAVNNLKPVVTVNWLEQCWIEHRVVPHEPYRILPFVGLNICVTKLNPVERKKLERTIVQNGGQFSACLTRKCTHLVANEPGGDKYVVARRWGNIHIVNPRWVEQSVARRACLDENSYLVCQTSSASSGLKTSLKEQHNPEISSASASFQLVPTTSVDDSVSTSQYVPASSGDASKISNTDIVGAPGVQEANEMQVDSHVAEDSEAENDDLYLSNCRISLVGFEENELLRLLMMVRNGGGSRHILLNEKLTHIILGAPSEDEKKEVRRLAAWGVINVVKVTWLEDCNKAKKEVKVSPTHMATELLLKEFSHVTMEKSAGTCETKVAKSSCGIFHVPTVNDSHGKQLEKDMSSERKPARGKHENSMNKTRSATRSANSSQQNAVVNISKYDPKPQGASTVNSGNSRSDVFKGKTFGFSNSFSHDKRPEVINWIREGGGVVVDDIQSTTVNYTIECHGRNSMPCDFSHSTAVSTHWIRSCLEVGCLQEVGSHPIFSPLRCRIPLPGFEKFRFCISLSQYEEKESFLLKNLCCALGAKFTEKAFKGVTHLICKFASGDKYKVYSKRGTPTITEEWLFECVKQDTIVPFDHFQPKPLTSQDKEADLCTVSQSSTQASRFNCSELLSGYQVTTSNPTHNLGDASANEEAIAPAVSKRRLLSVSGNANDICGNIGRTEKHLETGSVPDVADAIEVLSSKIQDVQSPKNIFEPDNSAVVQDQKDTHSFGISRSWLNMQQRQENVPGTKVQSSSPAPSPAPTTYYPFSETQTESQVVGYEEDLTGRQKIIDRVRSQSTNVTPLTEIP</sequence>
<dbReference type="PANTHER" id="PTHR13561">
    <property type="entry name" value="DNA REPLICATION REGULATOR DPB11-RELATED"/>
    <property type="match status" value="1"/>
</dbReference>
<feature type="compositionally biased region" description="Polar residues" evidence="2">
    <location>
        <begin position="958"/>
        <end position="968"/>
    </location>
</feature>